<reference evidence="2 3" key="1">
    <citation type="submission" date="2021-03" db="EMBL/GenBank/DDBJ databases">
        <title>Antimicrobial resistance genes in bacteria isolated from Japanese honey, and their potential for conferring macrolide and lincosamide resistance in the American foulbrood pathogen Paenibacillus larvae.</title>
        <authorList>
            <person name="Okamoto M."/>
            <person name="Kumagai M."/>
            <person name="Kanamori H."/>
            <person name="Takamatsu D."/>
        </authorList>
    </citation>
    <scope>NUCLEOTIDE SEQUENCE [LARGE SCALE GENOMIC DNA]</scope>
    <source>
        <strain evidence="2 3">J34TS1</strain>
    </source>
</reference>
<protein>
    <recommendedName>
        <fullName evidence="4">DUF4179 domain-containing protein</fullName>
    </recommendedName>
</protein>
<dbReference type="AlphaFoldDB" id="A0A919YJY5"/>
<evidence type="ECO:0000256" key="1">
    <source>
        <dbReference type="SAM" id="Phobius"/>
    </source>
</evidence>
<dbReference type="RefSeq" id="WP_212980990.1">
    <property type="nucleotide sequence ID" value="NZ_AP025343.1"/>
</dbReference>
<feature type="transmembrane region" description="Helical" evidence="1">
    <location>
        <begin position="63"/>
        <end position="81"/>
    </location>
</feature>
<comment type="caution">
    <text evidence="2">The sequence shown here is derived from an EMBL/GenBank/DDBJ whole genome shotgun (WGS) entry which is preliminary data.</text>
</comment>
<evidence type="ECO:0000313" key="2">
    <source>
        <dbReference type="EMBL" id="GIO50903.1"/>
    </source>
</evidence>
<accession>A0A919YJY5</accession>
<evidence type="ECO:0000313" key="3">
    <source>
        <dbReference type="Proteomes" id="UP000682811"/>
    </source>
</evidence>
<dbReference type="Gene3D" id="2.60.40.1630">
    <property type="entry name" value="bacillus anthracis domain"/>
    <property type="match status" value="1"/>
</dbReference>
<proteinExistence type="predicted"/>
<name>A0A919YJY5_9BACL</name>
<keyword evidence="1" id="KW-0812">Transmembrane</keyword>
<dbReference type="EMBL" id="BORT01000040">
    <property type="protein sequence ID" value="GIO50903.1"/>
    <property type="molecule type" value="Genomic_DNA"/>
</dbReference>
<sequence>MKSFSDQEEQTWSDVLFAEGPDADFTSQVMQKLENVEMVRGTDEAQIFDHITAARSKRRIRGWIAGTTAAVIILAGVSAIWQTQFQDQAMSVFQPKPKTAEEKNPPGMEDWVWYNDYNISKPLGLIDTPGIKVEDKGYTFQIENVLFDRSRIVISTRQTAPDGSRLQSPLREGDDFHITDFQGNEVARRVNALGNSYPGIQEYTYLFTGPVPDTIVVRSDIDQIEIFTEKNPTREPMKVNWHFQFDLDMREAKKWSVEKNVNQQYTSPDGLSITAKNVIRTPNGIRLDYAASMDDKLSKLAADPSGKQIGIFYHLETMNAQGEKEEFDFGKTGAIEPLIKAAEMNEGTKEKNFTDLIQPLVMSPESKDIRFVLDGYSLPINKKDSVVIKPSQLITEPAVFIGEGDKVIFSGYELKASNSPGTKELTLKSDGIYANQVENETWVAVDEKGQEYPVSIQSMSYNPASAGNMTIIHDSEFYIRGMDHVPSKLTLTRTVVNKVFKDVDWSFELWGDTKLPWEARD</sequence>
<keyword evidence="1" id="KW-0472">Membrane</keyword>
<organism evidence="2 3">
    <name type="scientific">Paenibacillus azoreducens</name>
    <dbReference type="NCBI Taxonomy" id="116718"/>
    <lineage>
        <taxon>Bacteria</taxon>
        <taxon>Bacillati</taxon>
        <taxon>Bacillota</taxon>
        <taxon>Bacilli</taxon>
        <taxon>Bacillales</taxon>
        <taxon>Paenibacillaceae</taxon>
        <taxon>Paenibacillus</taxon>
    </lineage>
</organism>
<keyword evidence="1" id="KW-1133">Transmembrane helix</keyword>
<keyword evidence="3" id="KW-1185">Reference proteome</keyword>
<gene>
    <name evidence="2" type="ORF">J34TS1_56680</name>
</gene>
<evidence type="ECO:0008006" key="4">
    <source>
        <dbReference type="Google" id="ProtNLM"/>
    </source>
</evidence>
<dbReference type="Proteomes" id="UP000682811">
    <property type="component" value="Unassembled WGS sequence"/>
</dbReference>